<keyword evidence="2" id="KW-1185">Reference proteome</keyword>
<protein>
    <submittedName>
        <fullName evidence="1">Uncharacterized protein DUF4154</fullName>
    </submittedName>
</protein>
<proteinExistence type="predicted"/>
<dbReference type="Proteomes" id="UP000294963">
    <property type="component" value="Unassembled WGS sequence"/>
</dbReference>
<comment type="caution">
    <text evidence="1">The sequence shown here is derived from an EMBL/GenBank/DDBJ whole genome shotgun (WGS) entry which is preliminary data.</text>
</comment>
<evidence type="ECO:0000313" key="1">
    <source>
        <dbReference type="EMBL" id="TCM63280.1"/>
    </source>
</evidence>
<sequence length="150" mass="16997">MPVFANSTHNIFVTTFSILSYAQWNPATSIPTLCVIDNADLAEQFKNVTAQQRYKYQIQSINLNHLVKTSCQAIFFSTFTPQQEQNILNKQLHTPILSFSSNNTECEVGSTFCLYKKKQLTSFKVNLDSLAQSKVRVDPRVLLLANSTEQ</sequence>
<dbReference type="EMBL" id="SLVJ01000021">
    <property type="protein sequence ID" value="TCM63280.1"/>
    <property type="molecule type" value="Genomic_DNA"/>
</dbReference>
<dbReference type="AlphaFoldDB" id="A0A4R1XM16"/>
<reference evidence="1 2" key="1">
    <citation type="submission" date="2019-03" db="EMBL/GenBank/DDBJ databases">
        <title>Genomic analyses of the natural microbiome of Caenorhabditis elegans.</title>
        <authorList>
            <person name="Samuel B."/>
        </authorList>
    </citation>
    <scope>NUCLEOTIDE SEQUENCE [LARGE SCALE GENOMIC DNA]</scope>
    <source>
        <strain evidence="1 2">JUb89</strain>
    </source>
</reference>
<dbReference type="OrthoDB" id="7355447at2"/>
<evidence type="ECO:0000313" key="2">
    <source>
        <dbReference type="Proteomes" id="UP000294963"/>
    </source>
</evidence>
<gene>
    <name evidence="1" type="ORF">EC844_1211</name>
</gene>
<name>A0A4R1XM16_ACICA</name>
<organism evidence="1 2">
    <name type="scientific">Acinetobacter calcoaceticus</name>
    <dbReference type="NCBI Taxonomy" id="471"/>
    <lineage>
        <taxon>Bacteria</taxon>
        <taxon>Pseudomonadati</taxon>
        <taxon>Pseudomonadota</taxon>
        <taxon>Gammaproteobacteria</taxon>
        <taxon>Moraxellales</taxon>
        <taxon>Moraxellaceae</taxon>
        <taxon>Acinetobacter</taxon>
        <taxon>Acinetobacter calcoaceticus/baumannii complex</taxon>
    </lineage>
</organism>
<dbReference type="Pfam" id="PF13689">
    <property type="entry name" value="DUF4154"/>
    <property type="match status" value="1"/>
</dbReference>
<accession>A0A4R1XM16</accession>
<dbReference type="InterPro" id="IPR025293">
    <property type="entry name" value="YfiR/HmsC-like"/>
</dbReference>